<feature type="compositionally biased region" description="Polar residues" evidence="1">
    <location>
        <begin position="110"/>
        <end position="125"/>
    </location>
</feature>
<dbReference type="Proteomes" id="UP000027138">
    <property type="component" value="Unassembled WGS sequence"/>
</dbReference>
<organism evidence="2 3">
    <name type="scientific">Jatropha curcas</name>
    <name type="common">Barbados nut</name>
    <dbReference type="NCBI Taxonomy" id="180498"/>
    <lineage>
        <taxon>Eukaryota</taxon>
        <taxon>Viridiplantae</taxon>
        <taxon>Streptophyta</taxon>
        <taxon>Embryophyta</taxon>
        <taxon>Tracheophyta</taxon>
        <taxon>Spermatophyta</taxon>
        <taxon>Magnoliopsida</taxon>
        <taxon>eudicotyledons</taxon>
        <taxon>Gunneridae</taxon>
        <taxon>Pentapetalae</taxon>
        <taxon>rosids</taxon>
        <taxon>fabids</taxon>
        <taxon>Malpighiales</taxon>
        <taxon>Euphorbiaceae</taxon>
        <taxon>Crotonoideae</taxon>
        <taxon>Jatropheae</taxon>
        <taxon>Jatropha</taxon>
    </lineage>
</organism>
<evidence type="ECO:0000313" key="3">
    <source>
        <dbReference type="Proteomes" id="UP000027138"/>
    </source>
</evidence>
<feature type="compositionally biased region" description="Basic and acidic residues" evidence="1">
    <location>
        <begin position="129"/>
        <end position="140"/>
    </location>
</feature>
<dbReference type="EMBL" id="KK914727">
    <property type="protein sequence ID" value="KDP29829.1"/>
    <property type="molecule type" value="Genomic_DNA"/>
</dbReference>
<proteinExistence type="predicted"/>
<evidence type="ECO:0000256" key="1">
    <source>
        <dbReference type="SAM" id="MobiDB-lite"/>
    </source>
</evidence>
<gene>
    <name evidence="2" type="ORF">JCGZ_19309</name>
</gene>
<feature type="region of interest" description="Disordered" evidence="1">
    <location>
        <begin position="85"/>
        <end position="140"/>
    </location>
</feature>
<reference evidence="2 3" key="1">
    <citation type="journal article" date="2014" name="PLoS ONE">
        <title>Global Analysis of Gene Expression Profiles in Physic Nut (Jatropha curcas L.) Seedlings Exposed to Salt Stress.</title>
        <authorList>
            <person name="Zhang L."/>
            <person name="Zhang C."/>
            <person name="Wu P."/>
            <person name="Chen Y."/>
            <person name="Li M."/>
            <person name="Jiang H."/>
            <person name="Wu G."/>
        </authorList>
    </citation>
    <scope>NUCLEOTIDE SEQUENCE [LARGE SCALE GENOMIC DNA]</scope>
    <source>
        <strain evidence="3">cv. GZQX0401</strain>
        <tissue evidence="2">Young leaves</tissue>
    </source>
</reference>
<keyword evidence="3" id="KW-1185">Reference proteome</keyword>
<accession>A0A067KDB0</accession>
<sequence length="140" mass="16081">MILPPGVSPSYIPRLEISQEARFCRPSVEPVASLAGICIDSHFYSFRWRSVQHEGRLRSSSAIGEQHFYTGLIDWDLPVVRKTSRQRSAMPLERERAPIRLHRRQEAPRLTSSMSRESIATSSRRFSSRKPDCEKGESPR</sequence>
<evidence type="ECO:0000313" key="2">
    <source>
        <dbReference type="EMBL" id="KDP29829.1"/>
    </source>
</evidence>
<protein>
    <submittedName>
        <fullName evidence="2">Uncharacterized protein</fullName>
    </submittedName>
</protein>
<name>A0A067KDB0_JATCU</name>
<dbReference type="AlphaFoldDB" id="A0A067KDB0"/>